<dbReference type="GO" id="GO:0045505">
    <property type="term" value="F:dynein intermediate chain binding"/>
    <property type="evidence" value="ECO:0007669"/>
    <property type="project" value="TreeGrafter"/>
</dbReference>
<dbReference type="PANTHER" id="PTHR16216:SF2">
    <property type="entry name" value="DYNEIN AXONEMAL ASSEMBLY FACTOR 5"/>
    <property type="match status" value="1"/>
</dbReference>
<dbReference type="SUPFAM" id="SSF48371">
    <property type="entry name" value="ARM repeat"/>
    <property type="match status" value="1"/>
</dbReference>
<dbReference type="GO" id="GO:0003341">
    <property type="term" value="P:cilium movement"/>
    <property type="evidence" value="ECO:0007669"/>
    <property type="project" value="TreeGrafter"/>
</dbReference>
<keyword evidence="4" id="KW-1185">Reference proteome</keyword>
<dbReference type="InterPro" id="IPR057978">
    <property type="entry name" value="TPR_DAAF5"/>
</dbReference>
<dbReference type="InterPro" id="IPR052623">
    <property type="entry name" value="DAAF5"/>
</dbReference>
<dbReference type="EMBL" id="KZ308518">
    <property type="protein sequence ID" value="KAG8230899.1"/>
    <property type="molecule type" value="Genomic_DNA"/>
</dbReference>
<dbReference type="PANTHER" id="PTHR16216">
    <property type="entry name" value="DYNEIN ASSEMBLY FACTOR 5, AXONEMAL"/>
    <property type="match status" value="1"/>
</dbReference>
<proteinExistence type="predicted"/>
<evidence type="ECO:0008006" key="5">
    <source>
        <dbReference type="Google" id="ProtNLM"/>
    </source>
</evidence>
<evidence type="ECO:0000259" key="1">
    <source>
        <dbReference type="Pfam" id="PF24573"/>
    </source>
</evidence>
<evidence type="ECO:0000259" key="2">
    <source>
        <dbReference type="Pfam" id="PF25757"/>
    </source>
</evidence>
<comment type="caution">
    <text evidence="3">The sequence shown here is derived from an EMBL/GenBank/DDBJ whole genome shotgun (WGS) entry which is preliminary data.</text>
</comment>
<sequence length="417" mass="47438">MGELGKTENIRIMRNVNLLTSSEKIKRKNALLDISKELFGEGCCLVNEEELNNIFCDISISLLKTLSDDAEICRELGISLIRNFLLYLPVHEKYLSKVMPYLSQRIGDQKIIEPSEEIRLLLIQLLSLIVDRYGVLLSPYLNELVKILSNTVLDPYPVVKRESCECISLVANSLSKQFHLQSESLVKPTVNALTHQHYKVRLSAVNAISDIIRYGNSKSVDDVIGPLAERLFDSNSNVRLAVARAAGNWLLNFSDRYSYFHKILPLILTCLMDEIPDVKDKTLEYWESAGKQYETENDEELKDVKNYSFSTPSHYPQIARPRLGCRILVKNNFSKILPALIKELGDWTSEVRLKSACLLYQLILHLENNVTLNLEKVLTGMYFAAGDEEESIVKQVEKSAELIGYFVPPDVYCGLRL</sequence>
<dbReference type="Proteomes" id="UP000792457">
    <property type="component" value="Unassembled WGS sequence"/>
</dbReference>
<dbReference type="GO" id="GO:0005737">
    <property type="term" value="C:cytoplasm"/>
    <property type="evidence" value="ECO:0007669"/>
    <property type="project" value="TreeGrafter"/>
</dbReference>
<protein>
    <recommendedName>
        <fullName evidence="5">HEAT repeat-containing protein 2</fullName>
    </recommendedName>
</protein>
<reference evidence="3" key="1">
    <citation type="submission" date="2013-04" db="EMBL/GenBank/DDBJ databases">
        <authorList>
            <person name="Qu J."/>
            <person name="Murali S.C."/>
            <person name="Bandaranaike D."/>
            <person name="Bellair M."/>
            <person name="Blankenburg K."/>
            <person name="Chao H."/>
            <person name="Dinh H."/>
            <person name="Doddapaneni H."/>
            <person name="Downs B."/>
            <person name="Dugan-Rocha S."/>
            <person name="Elkadiri S."/>
            <person name="Gnanaolivu R.D."/>
            <person name="Hernandez B."/>
            <person name="Javaid M."/>
            <person name="Jayaseelan J.C."/>
            <person name="Lee S."/>
            <person name="Li M."/>
            <person name="Ming W."/>
            <person name="Munidasa M."/>
            <person name="Muniz J."/>
            <person name="Nguyen L."/>
            <person name="Ongeri F."/>
            <person name="Osuji N."/>
            <person name="Pu L.-L."/>
            <person name="Puazo M."/>
            <person name="Qu C."/>
            <person name="Quiroz J."/>
            <person name="Raj R."/>
            <person name="Weissenberger G."/>
            <person name="Xin Y."/>
            <person name="Zou X."/>
            <person name="Han Y."/>
            <person name="Richards S."/>
            <person name="Worley K."/>
            <person name="Muzny D."/>
            <person name="Gibbs R."/>
        </authorList>
    </citation>
    <scope>NUCLEOTIDE SEQUENCE</scope>
    <source>
        <strain evidence="3">Sampled in the wild</strain>
    </source>
</reference>
<name>A0A8K0P4S6_LADFU</name>
<feature type="domain" description="Dynein axonemal assembly factor 5 HEAT-repeat" evidence="1">
    <location>
        <begin position="314"/>
        <end position="415"/>
    </location>
</feature>
<dbReference type="Pfam" id="PF25757">
    <property type="entry name" value="TPR_DNAAF5"/>
    <property type="match status" value="1"/>
</dbReference>
<dbReference type="GO" id="GO:0036158">
    <property type="term" value="P:outer dynein arm assembly"/>
    <property type="evidence" value="ECO:0007669"/>
    <property type="project" value="TreeGrafter"/>
</dbReference>
<dbReference type="InterPro" id="IPR056497">
    <property type="entry name" value="HEAT_DAAF5"/>
</dbReference>
<dbReference type="OrthoDB" id="413572at2759"/>
<dbReference type="Gene3D" id="1.25.10.10">
    <property type="entry name" value="Leucine-rich Repeat Variant"/>
    <property type="match status" value="1"/>
</dbReference>
<accession>A0A8K0P4S6</accession>
<dbReference type="InterPro" id="IPR011989">
    <property type="entry name" value="ARM-like"/>
</dbReference>
<dbReference type="Pfam" id="PF24573">
    <property type="entry name" value="HEAT_DAAF5"/>
    <property type="match status" value="1"/>
</dbReference>
<evidence type="ECO:0000313" key="3">
    <source>
        <dbReference type="EMBL" id="KAG8230899.1"/>
    </source>
</evidence>
<gene>
    <name evidence="3" type="ORF">J437_LFUL002930</name>
</gene>
<organism evidence="3 4">
    <name type="scientific">Ladona fulva</name>
    <name type="common">Scarce chaser dragonfly</name>
    <name type="synonym">Libellula fulva</name>
    <dbReference type="NCBI Taxonomy" id="123851"/>
    <lineage>
        <taxon>Eukaryota</taxon>
        <taxon>Metazoa</taxon>
        <taxon>Ecdysozoa</taxon>
        <taxon>Arthropoda</taxon>
        <taxon>Hexapoda</taxon>
        <taxon>Insecta</taxon>
        <taxon>Pterygota</taxon>
        <taxon>Palaeoptera</taxon>
        <taxon>Odonata</taxon>
        <taxon>Epiprocta</taxon>
        <taxon>Anisoptera</taxon>
        <taxon>Libelluloidea</taxon>
        <taxon>Libellulidae</taxon>
        <taxon>Ladona</taxon>
    </lineage>
</organism>
<evidence type="ECO:0000313" key="4">
    <source>
        <dbReference type="Proteomes" id="UP000792457"/>
    </source>
</evidence>
<feature type="domain" description="Dynein axonemal assembly factor 5 TPR repeats" evidence="2">
    <location>
        <begin position="19"/>
        <end position="303"/>
    </location>
</feature>
<dbReference type="AlphaFoldDB" id="A0A8K0P4S6"/>
<dbReference type="InterPro" id="IPR016024">
    <property type="entry name" value="ARM-type_fold"/>
</dbReference>
<dbReference type="GO" id="GO:0036159">
    <property type="term" value="P:inner dynein arm assembly"/>
    <property type="evidence" value="ECO:0007669"/>
    <property type="project" value="TreeGrafter"/>
</dbReference>
<reference evidence="3" key="2">
    <citation type="submission" date="2017-10" db="EMBL/GenBank/DDBJ databases">
        <title>Ladona fulva Genome sequencing and assembly.</title>
        <authorList>
            <person name="Murali S."/>
            <person name="Richards S."/>
            <person name="Bandaranaike D."/>
            <person name="Bellair M."/>
            <person name="Blankenburg K."/>
            <person name="Chao H."/>
            <person name="Dinh H."/>
            <person name="Doddapaneni H."/>
            <person name="Dugan-Rocha S."/>
            <person name="Elkadiri S."/>
            <person name="Gnanaolivu R."/>
            <person name="Hernandez B."/>
            <person name="Skinner E."/>
            <person name="Javaid M."/>
            <person name="Lee S."/>
            <person name="Li M."/>
            <person name="Ming W."/>
            <person name="Munidasa M."/>
            <person name="Muniz J."/>
            <person name="Nguyen L."/>
            <person name="Hughes D."/>
            <person name="Osuji N."/>
            <person name="Pu L.-L."/>
            <person name="Puazo M."/>
            <person name="Qu C."/>
            <person name="Quiroz J."/>
            <person name="Raj R."/>
            <person name="Weissenberger G."/>
            <person name="Xin Y."/>
            <person name="Zou X."/>
            <person name="Han Y."/>
            <person name="Worley K."/>
            <person name="Muzny D."/>
            <person name="Gibbs R."/>
        </authorList>
    </citation>
    <scope>NUCLEOTIDE SEQUENCE</scope>
    <source>
        <strain evidence="3">Sampled in the wild</strain>
    </source>
</reference>